<gene>
    <name evidence="1" type="ORF">AWC16_06980</name>
</gene>
<dbReference type="EMBL" id="LQPG01000010">
    <property type="protein sequence ID" value="ORW12881.1"/>
    <property type="molecule type" value="Genomic_DNA"/>
</dbReference>
<dbReference type="RefSeq" id="WP_133055915.1">
    <property type="nucleotide sequence ID" value="NZ_JACKVG010000012.1"/>
</dbReference>
<reference evidence="1 2" key="1">
    <citation type="submission" date="2016-01" db="EMBL/GenBank/DDBJ databases">
        <title>The new phylogeny of the genus Mycobacterium.</title>
        <authorList>
            <person name="Tarcisio F."/>
            <person name="Conor M."/>
            <person name="Antonella G."/>
            <person name="Elisabetta G."/>
            <person name="Giulia F.S."/>
            <person name="Sara T."/>
            <person name="Anna F."/>
            <person name="Clotilde B."/>
            <person name="Roberto B."/>
            <person name="Veronica D.S."/>
            <person name="Fabio R."/>
            <person name="Monica P."/>
            <person name="Olivier J."/>
            <person name="Enrico T."/>
            <person name="Nicola S."/>
        </authorList>
    </citation>
    <scope>NUCLEOTIDE SEQUENCE [LARGE SCALE GENOMIC DNA]</scope>
    <source>
        <strain evidence="1 2">DSM 45394</strain>
    </source>
</reference>
<protein>
    <submittedName>
        <fullName evidence="1">Uncharacterized protein</fullName>
    </submittedName>
</protein>
<proteinExistence type="predicted"/>
<accession>A0A1X1YPF1</accession>
<name>A0A1X1YPF1_9MYCO</name>
<keyword evidence="2" id="KW-1185">Reference proteome</keyword>
<dbReference type="Proteomes" id="UP000193866">
    <property type="component" value="Unassembled WGS sequence"/>
</dbReference>
<evidence type="ECO:0000313" key="1">
    <source>
        <dbReference type="EMBL" id="ORW12881.1"/>
    </source>
</evidence>
<dbReference type="AlphaFoldDB" id="A0A1X1YPF1"/>
<evidence type="ECO:0000313" key="2">
    <source>
        <dbReference type="Proteomes" id="UP000193866"/>
    </source>
</evidence>
<dbReference type="OrthoDB" id="4750153at2"/>
<sequence>MNVSRTNAINDLNQAVTVEGIDITGPPHADTDQRLLARRHVQALLLPTRRSGRLDRVGSFPNKADDNARVAINVMASYLVGDDPQRSWTKVEEVQAQEHGTYRLLQGFITLTGMLFQELEFSIKPPISPEAMLKKLTDYLDEHPDND</sequence>
<comment type="caution">
    <text evidence="1">The sequence shown here is derived from an EMBL/GenBank/DDBJ whole genome shotgun (WGS) entry which is preliminary data.</text>
</comment>
<organism evidence="1 2">
    <name type="scientific">Mycolicibacter longobardus</name>
    <dbReference type="NCBI Taxonomy" id="1108812"/>
    <lineage>
        <taxon>Bacteria</taxon>
        <taxon>Bacillati</taxon>
        <taxon>Actinomycetota</taxon>
        <taxon>Actinomycetes</taxon>
        <taxon>Mycobacteriales</taxon>
        <taxon>Mycobacteriaceae</taxon>
        <taxon>Mycolicibacter</taxon>
    </lineage>
</organism>